<protein>
    <submittedName>
        <fullName evidence="2">Uncharacterized protein</fullName>
    </submittedName>
</protein>
<keyword evidence="3" id="KW-1185">Reference proteome</keyword>
<feature type="region of interest" description="Disordered" evidence="1">
    <location>
        <begin position="1"/>
        <end position="46"/>
    </location>
</feature>
<evidence type="ECO:0000313" key="2">
    <source>
        <dbReference type="EMBL" id="GII20857.1"/>
    </source>
</evidence>
<dbReference type="Proteomes" id="UP000599074">
    <property type="component" value="Unassembled WGS sequence"/>
</dbReference>
<accession>A0A8J3WY64</accession>
<comment type="caution">
    <text evidence="2">The sequence shown here is derived from an EMBL/GenBank/DDBJ whole genome shotgun (WGS) entry which is preliminary data.</text>
</comment>
<gene>
    <name evidence="2" type="ORF">Pme01_04540</name>
</gene>
<sequence length="86" mass="9494">MQHDEGGLPGEPGDDPRVVASGRPADGLRAPYRPGETTDPADRTFRDRLRRRFDTLEPERATKATELDALEAVRDSEPIRIKPASA</sequence>
<evidence type="ECO:0000256" key="1">
    <source>
        <dbReference type="SAM" id="MobiDB-lite"/>
    </source>
</evidence>
<dbReference type="EMBL" id="BOON01000003">
    <property type="protein sequence ID" value="GII20857.1"/>
    <property type="molecule type" value="Genomic_DNA"/>
</dbReference>
<proteinExistence type="predicted"/>
<reference evidence="2" key="1">
    <citation type="submission" date="2021-01" db="EMBL/GenBank/DDBJ databases">
        <title>Whole genome shotgun sequence of Planosporangium mesophilum NBRC 109066.</title>
        <authorList>
            <person name="Komaki H."/>
            <person name="Tamura T."/>
        </authorList>
    </citation>
    <scope>NUCLEOTIDE SEQUENCE</scope>
    <source>
        <strain evidence="2">NBRC 109066</strain>
    </source>
</reference>
<evidence type="ECO:0000313" key="3">
    <source>
        <dbReference type="Proteomes" id="UP000599074"/>
    </source>
</evidence>
<dbReference type="AlphaFoldDB" id="A0A8J3WY64"/>
<dbReference type="RefSeq" id="WP_168112893.1">
    <property type="nucleotide sequence ID" value="NZ_BOON01000003.1"/>
</dbReference>
<name>A0A8J3WY64_9ACTN</name>
<organism evidence="2 3">
    <name type="scientific">Planosporangium mesophilum</name>
    <dbReference type="NCBI Taxonomy" id="689768"/>
    <lineage>
        <taxon>Bacteria</taxon>
        <taxon>Bacillati</taxon>
        <taxon>Actinomycetota</taxon>
        <taxon>Actinomycetes</taxon>
        <taxon>Micromonosporales</taxon>
        <taxon>Micromonosporaceae</taxon>
        <taxon>Planosporangium</taxon>
    </lineage>
</organism>